<dbReference type="PROSITE" id="PS00455">
    <property type="entry name" value="AMP_BINDING"/>
    <property type="match status" value="1"/>
</dbReference>
<evidence type="ECO:0000256" key="1">
    <source>
        <dbReference type="ARBA" id="ARBA00006432"/>
    </source>
</evidence>
<dbReference type="Proteomes" id="UP000620075">
    <property type="component" value="Unassembled WGS sequence"/>
</dbReference>
<comment type="caution">
    <text evidence="4">The sequence shown here is derived from an EMBL/GenBank/DDBJ whole genome shotgun (WGS) entry which is preliminary data.</text>
</comment>
<dbReference type="GO" id="GO:0031956">
    <property type="term" value="F:medium-chain fatty acid-CoA ligase activity"/>
    <property type="evidence" value="ECO:0007669"/>
    <property type="project" value="TreeGrafter"/>
</dbReference>
<dbReference type="RefSeq" id="WP_338176238.1">
    <property type="nucleotide sequence ID" value="NZ_JAEKNQ010000010.1"/>
</dbReference>
<dbReference type="InterPro" id="IPR000873">
    <property type="entry name" value="AMP-dep_synth/lig_dom"/>
</dbReference>
<dbReference type="InterPro" id="IPR045851">
    <property type="entry name" value="AMP-bd_C_sf"/>
</dbReference>
<sequence>MDPLRQLAARHGPRRALSDRGAGFWVTWFDLDQLAHAWAGRFEAGGLSPGERVAVQEPAGVRFSALLHACLRFGAALVPISPRTPAAESERILADSRPRFLVREGQLEPTGLEPATGAAEDVCVLYTSGTTGQPKGVRLTLANHAASAQGCASALAAGPEDRWLQVLPPHHAGGMAILFRSVFFNQPVVALPEFEPTLVLDAIESERPTLAALVPTMLTRLLEAGGLEELRRLRAILIGGAPAPADQVRVWADLGLKVCPSYGLTESASQVAVVPPGRARELAGTAGLVGPHAQVDLEEGQIILSGACLSPGYVNSELKPSPSGGRFATGDLGLLRDGVLTVLGRSDDTIITGGENVRPEEVEAVLRAYPGVRDAAVAGRSDPLWGQVVSAWLIGEASVEDLEGWCRARLPSFKVPRRWHRVSELPRNSGGKVVRRSLPD</sequence>
<dbReference type="PANTHER" id="PTHR43201">
    <property type="entry name" value="ACYL-COA SYNTHETASE"/>
    <property type="match status" value="1"/>
</dbReference>
<dbReference type="Pfam" id="PF13193">
    <property type="entry name" value="AMP-binding_C"/>
    <property type="match status" value="1"/>
</dbReference>
<feature type="domain" description="AMP-binding enzyme C-terminal" evidence="3">
    <location>
        <begin position="361"/>
        <end position="432"/>
    </location>
</feature>
<dbReference type="InterPro" id="IPR025110">
    <property type="entry name" value="AMP-bd_C"/>
</dbReference>
<reference evidence="4 5" key="1">
    <citation type="submission" date="2020-10" db="EMBL/GenBank/DDBJ databases">
        <title>Ca. Dormibacterota MAGs.</title>
        <authorList>
            <person name="Montgomery K."/>
        </authorList>
    </citation>
    <scope>NUCLEOTIDE SEQUENCE [LARGE SCALE GENOMIC DNA]</scope>
    <source>
        <strain evidence="4">SC8811_S16_3</strain>
    </source>
</reference>
<name>A0A934KEH8_9BACT</name>
<dbReference type="Pfam" id="PF00501">
    <property type="entry name" value="AMP-binding"/>
    <property type="match status" value="1"/>
</dbReference>
<dbReference type="EMBL" id="JAEKNQ010000010">
    <property type="protein sequence ID" value="MBJ7601861.1"/>
    <property type="molecule type" value="Genomic_DNA"/>
</dbReference>
<dbReference type="Gene3D" id="3.30.300.30">
    <property type="match status" value="1"/>
</dbReference>
<dbReference type="GO" id="GO:0006631">
    <property type="term" value="P:fatty acid metabolic process"/>
    <property type="evidence" value="ECO:0007669"/>
    <property type="project" value="TreeGrafter"/>
</dbReference>
<accession>A0A934KEH8</accession>
<proteinExistence type="inferred from homology"/>
<dbReference type="InterPro" id="IPR042099">
    <property type="entry name" value="ANL_N_sf"/>
</dbReference>
<evidence type="ECO:0000313" key="4">
    <source>
        <dbReference type="EMBL" id="MBJ7601861.1"/>
    </source>
</evidence>
<dbReference type="AlphaFoldDB" id="A0A934KEH8"/>
<gene>
    <name evidence="4" type="ORF">JF888_01475</name>
</gene>
<dbReference type="PANTHER" id="PTHR43201:SF8">
    <property type="entry name" value="ACYL-COA SYNTHETASE FAMILY MEMBER 3"/>
    <property type="match status" value="1"/>
</dbReference>
<evidence type="ECO:0000313" key="5">
    <source>
        <dbReference type="Proteomes" id="UP000620075"/>
    </source>
</evidence>
<protein>
    <submittedName>
        <fullName evidence="4">AMP-binding protein</fullName>
    </submittedName>
</protein>
<feature type="domain" description="AMP-dependent synthetase/ligase" evidence="2">
    <location>
        <begin position="6"/>
        <end position="313"/>
    </location>
</feature>
<dbReference type="Gene3D" id="3.40.50.12780">
    <property type="entry name" value="N-terminal domain of ligase-like"/>
    <property type="match status" value="1"/>
</dbReference>
<comment type="similarity">
    <text evidence="1">Belongs to the ATP-dependent AMP-binding enzyme family.</text>
</comment>
<dbReference type="SUPFAM" id="SSF56801">
    <property type="entry name" value="Acetyl-CoA synthetase-like"/>
    <property type="match status" value="1"/>
</dbReference>
<evidence type="ECO:0000259" key="3">
    <source>
        <dbReference type="Pfam" id="PF13193"/>
    </source>
</evidence>
<organism evidence="4 5">
    <name type="scientific">Candidatus Dormiibacter inghamiae</name>
    <dbReference type="NCBI Taxonomy" id="3127013"/>
    <lineage>
        <taxon>Bacteria</taxon>
        <taxon>Bacillati</taxon>
        <taxon>Candidatus Dormiibacterota</taxon>
        <taxon>Candidatus Dormibacteria</taxon>
        <taxon>Candidatus Dormibacterales</taxon>
        <taxon>Candidatus Dormibacteraceae</taxon>
        <taxon>Candidatus Dormiibacter</taxon>
    </lineage>
</organism>
<evidence type="ECO:0000259" key="2">
    <source>
        <dbReference type="Pfam" id="PF00501"/>
    </source>
</evidence>
<dbReference type="InterPro" id="IPR020845">
    <property type="entry name" value="AMP-binding_CS"/>
</dbReference>